<sequence length="308" mass="34708">MPFRRRTFRLPRSTRRVTRYRASGSYRAARPRYSRFTRSRRVVRRRPMSRRRLLNVTSTKKSDTMMPVVVDTSGVGTDGPLLVTPEETGGGFNSLFIPSARNFTDYSTPYGRESGTIYARGYKDRIHVTVSGGATWSWRRTAFLMKGPRLRNFFLDNSVGQQYDGLGPSAGETPARTIGPMPDQIATLIRAYIYRGTQGVDWYDPLTASLDKTKITVLSDKVISINPGNESGRSRKYKFWTPINKNIVYGGHESSEIRVGSAYSTEALPGAGDLYIFDQVVRDTPNASGSIAPTLRFSPEGTFYWHER</sequence>
<dbReference type="EMBL" id="MW182975">
    <property type="protein sequence ID" value="QTE03650.1"/>
    <property type="molecule type" value="Genomic_DNA"/>
</dbReference>
<reference evidence="1" key="1">
    <citation type="submission" date="2020-10" db="EMBL/GenBank/DDBJ databases">
        <title>CRESS DNA virus dark matter in the feces of wild birds.</title>
        <authorList>
            <person name="Yang S."/>
            <person name="Zhang W."/>
        </authorList>
    </citation>
    <scope>NUCLEOTIDE SEQUENCE</scope>
    <source>
        <strain evidence="1">Tou79gen2</strain>
    </source>
</reference>
<organism evidence="1">
    <name type="scientific">Ramphastos Genomoviridae sp</name>
    <dbReference type="NCBI Taxonomy" id="2814993"/>
    <lineage>
        <taxon>Viruses</taxon>
        <taxon>Monodnaviria</taxon>
        <taxon>Shotokuvirae</taxon>
        <taxon>Cressdnaviricota</taxon>
        <taxon>Repensiviricetes</taxon>
        <taxon>Geplafuvirales</taxon>
        <taxon>Genomoviridae</taxon>
    </lineage>
</organism>
<protein>
    <submittedName>
        <fullName evidence="1">Capsid protein</fullName>
    </submittedName>
</protein>
<name>A0A8A4XDG7_9VIRU</name>
<accession>A0A8A4XDG7</accession>
<proteinExistence type="predicted"/>
<evidence type="ECO:0000313" key="1">
    <source>
        <dbReference type="EMBL" id="QTE03650.1"/>
    </source>
</evidence>